<evidence type="ECO:0000313" key="8">
    <source>
        <dbReference type="EMBL" id="ASD62781.1"/>
    </source>
</evidence>
<evidence type="ECO:0000256" key="6">
    <source>
        <dbReference type="SAM" id="SignalP"/>
    </source>
</evidence>
<dbReference type="RefSeq" id="WP_088564401.1">
    <property type="nucleotide sequence ID" value="NZ_CP020946.1"/>
</dbReference>
<feature type="signal peptide" evidence="6">
    <location>
        <begin position="1"/>
        <end position="19"/>
    </location>
</feature>
<feature type="chain" id="PRO_5012351136" description="HYDIN/VesB/CFA65-like Ig-like domain-containing protein" evidence="6">
    <location>
        <begin position="20"/>
        <end position="130"/>
    </location>
</feature>
<evidence type="ECO:0000256" key="3">
    <source>
        <dbReference type="ARBA" id="ARBA00022490"/>
    </source>
</evidence>
<dbReference type="Pfam" id="PF22544">
    <property type="entry name" value="HYDIN_VesB_CFA65-like_Ig"/>
    <property type="match status" value="1"/>
</dbReference>
<evidence type="ECO:0000313" key="9">
    <source>
        <dbReference type="Proteomes" id="UP000197003"/>
    </source>
</evidence>
<evidence type="ECO:0000259" key="7">
    <source>
        <dbReference type="Pfam" id="PF22544"/>
    </source>
</evidence>
<feature type="domain" description="HYDIN/VesB/CFA65-like Ig-like" evidence="7">
    <location>
        <begin position="39"/>
        <end position="124"/>
    </location>
</feature>
<dbReference type="Gene3D" id="2.60.40.10">
    <property type="entry name" value="Immunoglobulins"/>
    <property type="match status" value="1"/>
</dbReference>
<comment type="subcellular location">
    <subcellularLocation>
        <location evidence="1">Cell projection</location>
        <location evidence="1">Cilium</location>
    </subcellularLocation>
    <subcellularLocation>
        <location evidence="2">Cytoplasm</location>
    </subcellularLocation>
</comment>
<dbReference type="InterPro" id="IPR013783">
    <property type="entry name" value="Ig-like_fold"/>
</dbReference>
<dbReference type="AlphaFoldDB" id="A0A1Z3N5U0"/>
<dbReference type="GO" id="GO:0005737">
    <property type="term" value="C:cytoplasm"/>
    <property type="evidence" value="ECO:0007669"/>
    <property type="project" value="UniProtKB-SubCell"/>
</dbReference>
<organism evidence="8 9">
    <name type="scientific">Bdellovibrio bacteriovorus</name>
    <dbReference type="NCBI Taxonomy" id="959"/>
    <lineage>
        <taxon>Bacteria</taxon>
        <taxon>Pseudomonadati</taxon>
        <taxon>Bdellovibrionota</taxon>
        <taxon>Bdellovibrionia</taxon>
        <taxon>Bdellovibrionales</taxon>
        <taxon>Pseudobdellovibrionaceae</taxon>
        <taxon>Bdellovibrio</taxon>
    </lineage>
</organism>
<evidence type="ECO:0000256" key="2">
    <source>
        <dbReference type="ARBA" id="ARBA00004496"/>
    </source>
</evidence>
<keyword evidence="3" id="KW-0963">Cytoplasm</keyword>
<accession>A0A1Z3N5U0</accession>
<keyword evidence="4" id="KW-0969">Cilium</keyword>
<evidence type="ECO:0000256" key="1">
    <source>
        <dbReference type="ARBA" id="ARBA00004138"/>
    </source>
</evidence>
<dbReference type="OrthoDB" id="5293759at2"/>
<keyword evidence="5" id="KW-0966">Cell projection</keyword>
<evidence type="ECO:0000256" key="5">
    <source>
        <dbReference type="ARBA" id="ARBA00023273"/>
    </source>
</evidence>
<name>A0A1Z3N5U0_BDEBC</name>
<keyword evidence="6" id="KW-0732">Signal</keyword>
<protein>
    <recommendedName>
        <fullName evidence="7">HYDIN/VesB/CFA65-like Ig-like domain-containing protein</fullName>
    </recommendedName>
</protein>
<sequence>MKKFLMSLALVLAPALALADVSVQPLNVEAKAQDQYLNYNFGTTFVHSARFQDFILTANGPDSTFIRGISVQGSFAYRVDTNCPQILMPGQQCVIRVIFSPSTTGGHWGDVTVHLRESNIYIRLFGNGIR</sequence>
<dbReference type="InterPro" id="IPR053879">
    <property type="entry name" value="HYDIN_VesB_CFA65-like_Ig"/>
</dbReference>
<dbReference type="EMBL" id="CP020946">
    <property type="protein sequence ID" value="ASD62781.1"/>
    <property type="molecule type" value="Genomic_DNA"/>
</dbReference>
<dbReference type="Proteomes" id="UP000197003">
    <property type="component" value="Chromosome"/>
</dbReference>
<evidence type="ECO:0000256" key="4">
    <source>
        <dbReference type="ARBA" id="ARBA00023069"/>
    </source>
</evidence>
<proteinExistence type="predicted"/>
<reference evidence="8 9" key="1">
    <citation type="submission" date="2017-04" db="EMBL/GenBank/DDBJ databases">
        <title>Whole genome sequence of Bdellovibrio bacteriovorus strain SSB218315.</title>
        <authorList>
            <person name="Oyedara O."/>
            <person name="Rodriguez-Perez M.A."/>
        </authorList>
    </citation>
    <scope>NUCLEOTIDE SEQUENCE [LARGE SCALE GENOMIC DNA]</scope>
    <source>
        <strain evidence="8 9">SSB218315</strain>
    </source>
</reference>
<gene>
    <name evidence="8" type="ORF">B9G79_03960</name>
</gene>